<evidence type="ECO:0000313" key="3">
    <source>
        <dbReference type="Proteomes" id="UP001054821"/>
    </source>
</evidence>
<evidence type="ECO:0000256" key="1">
    <source>
        <dbReference type="SAM" id="MobiDB-lite"/>
    </source>
</evidence>
<reference evidence="2 3" key="1">
    <citation type="journal article" date="2022" name="G3 (Bethesda)">
        <title>Whole-genome sequence and methylome profiling of the almond [Prunus dulcis (Mill.) D.A. Webb] cultivar 'Nonpareil'.</title>
        <authorList>
            <person name="D'Amico-Willman K.M."/>
            <person name="Ouma W.Z."/>
            <person name="Meulia T."/>
            <person name="Sideli G.M."/>
            <person name="Gradziel T.M."/>
            <person name="Fresnedo-Ramirez J."/>
        </authorList>
    </citation>
    <scope>NUCLEOTIDE SEQUENCE [LARGE SCALE GENOMIC DNA]</scope>
    <source>
        <strain evidence="2">Clone GOH B32 T37-40</strain>
    </source>
</reference>
<dbReference type="Proteomes" id="UP001054821">
    <property type="component" value="Chromosome 5"/>
</dbReference>
<feature type="region of interest" description="Disordered" evidence="1">
    <location>
        <begin position="1"/>
        <end position="21"/>
    </location>
</feature>
<comment type="caution">
    <text evidence="2">The sequence shown here is derived from an EMBL/GenBank/DDBJ whole genome shotgun (WGS) entry which is preliminary data.</text>
</comment>
<name>A0AAD4VTC6_PRUDU</name>
<organism evidence="2 3">
    <name type="scientific">Prunus dulcis</name>
    <name type="common">Almond</name>
    <name type="synonym">Amygdalus dulcis</name>
    <dbReference type="NCBI Taxonomy" id="3755"/>
    <lineage>
        <taxon>Eukaryota</taxon>
        <taxon>Viridiplantae</taxon>
        <taxon>Streptophyta</taxon>
        <taxon>Embryophyta</taxon>
        <taxon>Tracheophyta</taxon>
        <taxon>Spermatophyta</taxon>
        <taxon>Magnoliopsida</taxon>
        <taxon>eudicotyledons</taxon>
        <taxon>Gunneridae</taxon>
        <taxon>Pentapetalae</taxon>
        <taxon>rosids</taxon>
        <taxon>fabids</taxon>
        <taxon>Rosales</taxon>
        <taxon>Rosaceae</taxon>
        <taxon>Amygdaloideae</taxon>
        <taxon>Amygdaleae</taxon>
        <taxon>Prunus</taxon>
    </lineage>
</organism>
<proteinExistence type="predicted"/>
<sequence length="85" mass="8545">MQNGDGGGGGGGGGGGSGTGRWLWRWGEGDVGIEGGCGGGDSGRIGGSRGGDRHDKMVVIKAVKLYLDYQNLRGGAKIFHGLKLV</sequence>
<keyword evidence="3" id="KW-1185">Reference proteome</keyword>
<protein>
    <submittedName>
        <fullName evidence="2">Uncharacterized protein</fullName>
    </submittedName>
</protein>
<feature type="compositionally biased region" description="Gly residues" evidence="1">
    <location>
        <begin position="1"/>
        <end position="19"/>
    </location>
</feature>
<accession>A0AAD4VTC6</accession>
<dbReference type="AlphaFoldDB" id="A0AAD4VTC6"/>
<gene>
    <name evidence="2" type="ORF">L3X38_029038</name>
</gene>
<evidence type="ECO:0000313" key="2">
    <source>
        <dbReference type="EMBL" id="KAI5329641.1"/>
    </source>
</evidence>
<dbReference type="EMBL" id="JAJFAZ020000005">
    <property type="protein sequence ID" value="KAI5329641.1"/>
    <property type="molecule type" value="Genomic_DNA"/>
</dbReference>